<dbReference type="EMBL" id="CAJNNV010027205">
    <property type="protein sequence ID" value="CAE8619706.1"/>
    <property type="molecule type" value="Genomic_DNA"/>
</dbReference>
<organism evidence="2 3">
    <name type="scientific">Polarella glacialis</name>
    <name type="common">Dinoflagellate</name>
    <dbReference type="NCBI Taxonomy" id="89957"/>
    <lineage>
        <taxon>Eukaryota</taxon>
        <taxon>Sar</taxon>
        <taxon>Alveolata</taxon>
        <taxon>Dinophyceae</taxon>
        <taxon>Suessiales</taxon>
        <taxon>Suessiaceae</taxon>
        <taxon>Polarella</taxon>
    </lineage>
</organism>
<keyword evidence="3" id="KW-1185">Reference proteome</keyword>
<dbReference type="Proteomes" id="UP000654075">
    <property type="component" value="Unassembled WGS sequence"/>
</dbReference>
<proteinExistence type="predicted"/>
<accession>A0A813G094</accession>
<gene>
    <name evidence="2" type="ORF">PGLA1383_LOCUS37293</name>
</gene>
<evidence type="ECO:0000256" key="1">
    <source>
        <dbReference type="SAM" id="MobiDB-lite"/>
    </source>
</evidence>
<reference evidence="2" key="1">
    <citation type="submission" date="2021-02" db="EMBL/GenBank/DDBJ databases">
        <authorList>
            <person name="Dougan E. K."/>
            <person name="Rhodes N."/>
            <person name="Thang M."/>
            <person name="Chan C."/>
        </authorList>
    </citation>
    <scope>NUCLEOTIDE SEQUENCE</scope>
</reference>
<feature type="non-terminal residue" evidence="2">
    <location>
        <position position="240"/>
    </location>
</feature>
<evidence type="ECO:0000313" key="3">
    <source>
        <dbReference type="Proteomes" id="UP000654075"/>
    </source>
</evidence>
<dbReference type="AlphaFoldDB" id="A0A813G094"/>
<sequence length="240" mass="26440">LAQQTLDRESSEKLQRVQAESNELVAGARLEFEEEGQSSLRRALWQLQVADDCMQTMRLRQEQEAEAMATCRTELAQLRQEASEENLSCRRLAAAVASSESEQRALVQKVHLLEGAQLDRESRESLEVIAEASRDRCEAEAILARMRVRGSDLGQRMNGAMAGGDEVGSPHLASAQREARSLRSPTRFSPSAQRQKSPQPSPSWASSSLGFALSPSKVLSPSKDLSGFSSEQSGLRSRLR</sequence>
<evidence type="ECO:0000313" key="2">
    <source>
        <dbReference type="EMBL" id="CAE8619706.1"/>
    </source>
</evidence>
<comment type="caution">
    <text evidence="2">The sequence shown here is derived from an EMBL/GenBank/DDBJ whole genome shotgun (WGS) entry which is preliminary data.</text>
</comment>
<feature type="compositionally biased region" description="Polar residues" evidence="1">
    <location>
        <begin position="183"/>
        <end position="196"/>
    </location>
</feature>
<protein>
    <submittedName>
        <fullName evidence="2">Uncharacterized protein</fullName>
    </submittedName>
</protein>
<feature type="region of interest" description="Disordered" evidence="1">
    <location>
        <begin position="155"/>
        <end position="240"/>
    </location>
</feature>
<feature type="compositionally biased region" description="Polar residues" evidence="1">
    <location>
        <begin position="227"/>
        <end position="240"/>
    </location>
</feature>
<name>A0A813G094_POLGL</name>